<evidence type="ECO:0000256" key="3">
    <source>
        <dbReference type="ARBA" id="ARBA00022571"/>
    </source>
</evidence>
<comment type="caution">
    <text evidence="10">The sequence shown here is derived from an EMBL/GenBank/DDBJ whole genome shotgun (WGS) entry which is preliminary data.</text>
</comment>
<dbReference type="GO" id="GO:0004055">
    <property type="term" value="F:argininosuccinate synthase activity"/>
    <property type="evidence" value="ECO:0007669"/>
    <property type="project" value="UniProtKB-EC"/>
</dbReference>
<evidence type="ECO:0000256" key="2">
    <source>
        <dbReference type="ARBA" id="ARBA00012286"/>
    </source>
</evidence>
<keyword evidence="6" id="KW-0547">Nucleotide-binding</keyword>
<keyword evidence="7" id="KW-0067">ATP-binding</keyword>
<feature type="domain" description="Arginosuccinate synthase C-terminal" evidence="9">
    <location>
        <begin position="173"/>
        <end position="387"/>
    </location>
</feature>
<dbReference type="EMBL" id="JABTCF010000002">
    <property type="protein sequence ID" value="MBD0777156.1"/>
    <property type="molecule type" value="Genomic_DNA"/>
</dbReference>
<evidence type="ECO:0000256" key="5">
    <source>
        <dbReference type="ARBA" id="ARBA00022605"/>
    </source>
</evidence>
<evidence type="ECO:0000256" key="6">
    <source>
        <dbReference type="ARBA" id="ARBA00022741"/>
    </source>
</evidence>
<dbReference type="PROSITE" id="PS00564">
    <property type="entry name" value="ARGININOSUCCIN_SYN_1"/>
    <property type="match status" value="1"/>
</dbReference>
<protein>
    <recommendedName>
        <fullName evidence="2">argininosuccinate synthase</fullName>
        <ecNumber evidence="2">6.3.4.5</ecNumber>
    </recommendedName>
</protein>
<sequence length="396" mass="44035">MKKLVLAYSGGLDTSYCAKYLSKEQGFEVHAVSVNTGGFSDEEIATINSKALELGATTYTSINAVKTFYEKVVKYLIFGNVLKNNTYPLSVSAERIVQAIEIVNYAKSIGAEYIAHGSTGAGNDQVRFDMIFQIIAPEIEIITPIRDNKLSREYEIEYLQKNGVDYPWNKAKYSINKGLWGTSVGGEETLTSNLPLPDSAYPSQLQEKNPSEVTLTFEKGELVAIDGKKDNPVANIEKLEAMASKYAIGRDIHVGDTIIGIKGRVGFEASAALIIIKAHHLLEKHTLSKWQQFQKEQQGNFYGMLLHEGNYLDEVMRNIEAFLTDTQKNVSGDVFVSLYPFQFRLNGISSKHDLMNASFGSYGEMHKGWTADEAKGFIKIISNAGKIYNHVNHNND</sequence>
<name>A0ABR7V1I5_9FLAO</name>
<dbReference type="SUPFAM" id="SSF69864">
    <property type="entry name" value="Argininosuccinate synthetase, C-terminal domain"/>
    <property type="match status" value="1"/>
</dbReference>
<dbReference type="CDD" id="cd01999">
    <property type="entry name" value="ASS"/>
    <property type="match status" value="1"/>
</dbReference>
<dbReference type="InterPro" id="IPR014729">
    <property type="entry name" value="Rossmann-like_a/b/a_fold"/>
</dbReference>
<dbReference type="EC" id="6.3.4.5" evidence="2"/>
<dbReference type="PANTHER" id="PTHR11587">
    <property type="entry name" value="ARGININOSUCCINATE SYNTHASE"/>
    <property type="match status" value="1"/>
</dbReference>
<dbReference type="SUPFAM" id="SSF52402">
    <property type="entry name" value="Adenine nucleotide alpha hydrolases-like"/>
    <property type="match status" value="1"/>
</dbReference>
<evidence type="ECO:0000256" key="1">
    <source>
        <dbReference type="ARBA" id="ARBA00004967"/>
    </source>
</evidence>
<dbReference type="Gene3D" id="3.90.1260.10">
    <property type="entry name" value="Argininosuccinate synthetase, chain A, domain 2"/>
    <property type="match status" value="1"/>
</dbReference>
<dbReference type="PANTHER" id="PTHR11587:SF2">
    <property type="entry name" value="ARGININOSUCCINATE SYNTHASE"/>
    <property type="match status" value="1"/>
</dbReference>
<evidence type="ECO:0000256" key="4">
    <source>
        <dbReference type="ARBA" id="ARBA00022598"/>
    </source>
</evidence>
<dbReference type="NCBIfam" id="TIGR00032">
    <property type="entry name" value="argG"/>
    <property type="match status" value="1"/>
</dbReference>
<dbReference type="InterPro" id="IPR023434">
    <property type="entry name" value="Arginosuc_synth_type_1_subfam"/>
</dbReference>
<evidence type="ECO:0000313" key="10">
    <source>
        <dbReference type="EMBL" id="MBD0777156.1"/>
    </source>
</evidence>
<dbReference type="InterPro" id="IPR048267">
    <property type="entry name" value="Arginosuc_syn_N"/>
</dbReference>
<accession>A0ABR7V1I5</accession>
<gene>
    <name evidence="10" type="primary">argG</name>
    <name evidence="10" type="ORF">HPE56_05055</name>
</gene>
<dbReference type="InterPro" id="IPR001518">
    <property type="entry name" value="Arginosuc_synth"/>
</dbReference>
<keyword evidence="3" id="KW-0055">Arginine biosynthesis</keyword>
<reference evidence="10" key="1">
    <citation type="submission" date="2020-05" db="EMBL/GenBank/DDBJ databases">
        <title>The draft genome sequence of Maribacter sp. ANRC-HE7.</title>
        <authorList>
            <person name="Mu L."/>
        </authorList>
    </citation>
    <scope>NUCLEOTIDE SEQUENCE</scope>
    <source>
        <strain evidence="10">ANRC-HE7</strain>
    </source>
</reference>
<evidence type="ECO:0000259" key="9">
    <source>
        <dbReference type="Pfam" id="PF20979"/>
    </source>
</evidence>
<comment type="pathway">
    <text evidence="1">Amino-acid biosynthesis; L-arginine biosynthesis; L-arginine from L-ornithine and carbamoyl phosphate: step 2/3.</text>
</comment>
<dbReference type="InterPro" id="IPR024074">
    <property type="entry name" value="AS_cat/multimer_dom_body"/>
</dbReference>
<dbReference type="InterPro" id="IPR018223">
    <property type="entry name" value="Arginosuc_synth_CS"/>
</dbReference>
<dbReference type="Pfam" id="PF00764">
    <property type="entry name" value="Arginosuc_synth"/>
    <property type="match status" value="1"/>
</dbReference>
<evidence type="ECO:0000256" key="7">
    <source>
        <dbReference type="ARBA" id="ARBA00022840"/>
    </source>
</evidence>
<evidence type="ECO:0000313" key="11">
    <source>
        <dbReference type="Proteomes" id="UP001166021"/>
    </source>
</evidence>
<dbReference type="Pfam" id="PF20979">
    <property type="entry name" value="Arginosuc_syn_C"/>
    <property type="match status" value="1"/>
</dbReference>
<dbReference type="Proteomes" id="UP001166021">
    <property type="component" value="Unassembled WGS sequence"/>
</dbReference>
<keyword evidence="5" id="KW-0028">Amino-acid biosynthesis</keyword>
<feature type="domain" description="Arginosuccinate synthase-like N-terminal" evidence="8">
    <location>
        <begin position="3"/>
        <end position="164"/>
    </location>
</feature>
<dbReference type="RefSeq" id="WP_188242688.1">
    <property type="nucleotide sequence ID" value="NZ_JABTCF010000002.1"/>
</dbReference>
<proteinExistence type="predicted"/>
<dbReference type="InterPro" id="IPR048268">
    <property type="entry name" value="Arginosuc_syn_C"/>
</dbReference>
<keyword evidence="11" id="KW-1185">Reference proteome</keyword>
<evidence type="ECO:0000259" key="8">
    <source>
        <dbReference type="Pfam" id="PF00764"/>
    </source>
</evidence>
<dbReference type="Gene3D" id="3.40.50.620">
    <property type="entry name" value="HUPs"/>
    <property type="match status" value="1"/>
</dbReference>
<keyword evidence="4 10" id="KW-0436">Ligase</keyword>
<organism evidence="10 11">
    <name type="scientific">Maribacter aquimaris</name>
    <dbReference type="NCBI Taxonomy" id="2737171"/>
    <lineage>
        <taxon>Bacteria</taxon>
        <taxon>Pseudomonadati</taxon>
        <taxon>Bacteroidota</taxon>
        <taxon>Flavobacteriia</taxon>
        <taxon>Flavobacteriales</taxon>
        <taxon>Flavobacteriaceae</taxon>
        <taxon>Maribacter</taxon>
    </lineage>
</organism>